<dbReference type="EMBL" id="DF836323">
    <property type="protein sequence ID" value="GAN03110.1"/>
    <property type="molecule type" value="Genomic_DNA"/>
</dbReference>
<sequence length="207" mass="23253">MALSDNQPKLPKKATSTTAPKDWASVVRNTDNKKTYLLSLGTLSDPLDNAPIQNPYLKGRLPQSVFIDISNVHEQKKNFKELIEICHENNGDHFWGLEEKPICDGNRIFAEFLLSGEMSHRVVSEGIVLPSFTNRFYGFHSLSVDAAIMKISLSGLPRQYGRLRGGAIELAKDLRRNMATLSTAVFLVVDLSRTIVNLNQNKKYHLL</sequence>
<dbReference type="Proteomes" id="UP000053815">
    <property type="component" value="Unassembled WGS sequence"/>
</dbReference>
<evidence type="ECO:0000313" key="2">
    <source>
        <dbReference type="EMBL" id="GAN03110.1"/>
    </source>
</evidence>
<dbReference type="AlphaFoldDB" id="A0A0C9LSR9"/>
<dbReference type="STRING" id="91626.A0A0C9LSR9"/>
<evidence type="ECO:0000256" key="1">
    <source>
        <dbReference type="SAM" id="MobiDB-lite"/>
    </source>
</evidence>
<gene>
    <name evidence="2" type="ORF">MAM1_0034d02561</name>
</gene>
<organism evidence="2">
    <name type="scientific">Mucor ambiguus</name>
    <dbReference type="NCBI Taxonomy" id="91626"/>
    <lineage>
        <taxon>Eukaryota</taxon>
        <taxon>Fungi</taxon>
        <taxon>Fungi incertae sedis</taxon>
        <taxon>Mucoromycota</taxon>
        <taxon>Mucoromycotina</taxon>
        <taxon>Mucoromycetes</taxon>
        <taxon>Mucorales</taxon>
        <taxon>Mucorineae</taxon>
        <taxon>Mucoraceae</taxon>
        <taxon>Mucor</taxon>
    </lineage>
</organism>
<keyword evidence="3" id="KW-1185">Reference proteome</keyword>
<name>A0A0C9LSR9_9FUNG</name>
<dbReference type="OrthoDB" id="2258247at2759"/>
<reference evidence="2" key="1">
    <citation type="submission" date="2014-09" db="EMBL/GenBank/DDBJ databases">
        <title>Draft genome sequence of an oleaginous Mucoromycotina fungus Mucor ambiguus NBRC6742.</title>
        <authorList>
            <person name="Takeda I."/>
            <person name="Yamane N."/>
            <person name="Morita T."/>
            <person name="Tamano K."/>
            <person name="Machida M."/>
            <person name="Baker S."/>
            <person name="Koike H."/>
        </authorList>
    </citation>
    <scope>NUCLEOTIDE SEQUENCE</scope>
    <source>
        <strain evidence="2">NBRC 6742</strain>
    </source>
</reference>
<feature type="region of interest" description="Disordered" evidence="1">
    <location>
        <begin position="1"/>
        <end position="21"/>
    </location>
</feature>
<protein>
    <submittedName>
        <fullName evidence="2">Uncharacterized protein</fullName>
    </submittedName>
</protein>
<evidence type="ECO:0000313" key="3">
    <source>
        <dbReference type="Proteomes" id="UP000053815"/>
    </source>
</evidence>
<proteinExistence type="predicted"/>
<accession>A0A0C9LSR9</accession>